<dbReference type="PANTHER" id="PTHR37049">
    <property type="entry name" value="PEPTIDASE S41 FAMILY PROTEIN"/>
    <property type="match status" value="1"/>
</dbReference>
<feature type="domain" description="CPAF-like PDZ" evidence="2">
    <location>
        <begin position="159"/>
        <end position="278"/>
    </location>
</feature>
<gene>
    <name evidence="3" type="ORF">ZT3D7_G5570</name>
</gene>
<reference evidence="3 4" key="1">
    <citation type="submission" date="2016-06" db="EMBL/GenBank/DDBJ databases">
        <authorList>
            <person name="Kjaerup R.B."/>
            <person name="Dalgaard T.S."/>
            <person name="Juul-Madsen H.R."/>
        </authorList>
    </citation>
    <scope>NUCLEOTIDE SEQUENCE [LARGE SCALE GENOMIC DNA]</scope>
</reference>
<dbReference type="EMBL" id="LT853695">
    <property type="protein sequence ID" value="SMQ50417.1"/>
    <property type="molecule type" value="Genomic_DNA"/>
</dbReference>
<sequence>MRSHFAIITAACASFAAASPLINRQTADRPPCGQLSDIQAAFLRDNPDDIATAPAELVLKCLKSIPLDIEQSVALLDSLRPYLEFHSTFPWVKDPPQDYADNVRPPYDFWTNFNNFYMDVVNGLYINEYDFSYFLWKTFNDVKDFNFQAQLDTLVLFDFFRPFALVHISEDGQSLPKFYERNDIVVPVDYTPSEVVKINGQDPITYVTFIAEDAPYADKDTAWNDVFYTPAKESISTRGGTRGSFRDPFSYPGVDTALTFANGTVVQRDNFAYIPTNLTGINDGSDLRKKLLSPSVRTAAELASTWGIVPQTPGDDTNTTVAAPGYPEPVVRHPFNMNGGYFIDGEGFDDVAVLSIPSFAGYPYDSPDHQRVTSEFLRAAVEAKKQKLIVDLTGGNLGSVLLGYDVFKQLFPDLDPKDPLRARVHEAFDLIGNEASAYLGQPPPSTVDQLLGLNDTARFIASNTTNVVNTVDVNGQKFESFADLLNGGTAGGDNYTSVHGFDLSLAGGFVYALGEVAVSGYGTRSNLPPRPFAPENIVVITDGRCTAACTITYKLLREQAGVKVITIGGRPNTNQIQALGSSRGHGAYDFGDMLWQATAPFALQTLHSASDYASTALGKFNDLPYNRIGYGLVNYLNSYRSDDLTTPWQFKLEWADCRFFWTGPMLANMTNLWKAVAETAFLGKSHCIAGGL</sequence>
<evidence type="ECO:0000259" key="2">
    <source>
        <dbReference type="Pfam" id="PF23658"/>
    </source>
</evidence>
<dbReference type="Proteomes" id="UP000215127">
    <property type="component" value="Chromosome 4"/>
</dbReference>
<proteinExistence type="predicted"/>
<dbReference type="InterPro" id="IPR056186">
    <property type="entry name" value="PDZ_CPAF-rel"/>
</dbReference>
<keyword evidence="4" id="KW-1185">Reference proteome</keyword>
<keyword evidence="1" id="KW-0732">Signal</keyword>
<protein>
    <recommendedName>
        <fullName evidence="2">CPAF-like PDZ domain-containing protein</fullName>
    </recommendedName>
</protein>
<organism evidence="3 4">
    <name type="scientific">Zymoseptoria tritici (strain ST99CH_3D7)</name>
    <dbReference type="NCBI Taxonomy" id="1276538"/>
    <lineage>
        <taxon>Eukaryota</taxon>
        <taxon>Fungi</taxon>
        <taxon>Dikarya</taxon>
        <taxon>Ascomycota</taxon>
        <taxon>Pezizomycotina</taxon>
        <taxon>Dothideomycetes</taxon>
        <taxon>Dothideomycetidae</taxon>
        <taxon>Mycosphaerellales</taxon>
        <taxon>Mycosphaerellaceae</taxon>
        <taxon>Zymoseptoria</taxon>
    </lineage>
</organism>
<feature type="chain" id="PRO_5012281881" description="CPAF-like PDZ domain-containing protein" evidence="1">
    <location>
        <begin position="19"/>
        <end position="692"/>
    </location>
</feature>
<name>A0A1X7RTX4_ZYMT9</name>
<dbReference type="Pfam" id="PF23658">
    <property type="entry name" value="PDZ_CPAF_rel"/>
    <property type="match status" value="1"/>
</dbReference>
<dbReference type="PANTHER" id="PTHR37049:SF4">
    <property type="entry name" value="RHODANESE DOMAIN-CONTAINING PROTEIN"/>
    <property type="match status" value="1"/>
</dbReference>
<dbReference type="AlphaFoldDB" id="A0A1X7RTX4"/>
<evidence type="ECO:0000313" key="3">
    <source>
        <dbReference type="EMBL" id="SMQ50417.1"/>
    </source>
</evidence>
<evidence type="ECO:0000313" key="4">
    <source>
        <dbReference type="Proteomes" id="UP000215127"/>
    </source>
</evidence>
<evidence type="ECO:0000256" key="1">
    <source>
        <dbReference type="SAM" id="SignalP"/>
    </source>
</evidence>
<dbReference type="STRING" id="1276538.A0A1X7RTX4"/>
<dbReference type="InterPro" id="IPR052766">
    <property type="entry name" value="S41A_metabolite_peptidase"/>
</dbReference>
<accession>A0A1X7RTX4</accession>
<feature type="signal peptide" evidence="1">
    <location>
        <begin position="1"/>
        <end position="18"/>
    </location>
</feature>